<sequence length="234" mass="25952">MAPTLNSFVNSFSHRLEAPVRQHLKNVYGCLSLSTVSAAAGAYVHMYTNFLQAGLLSTLGTLGLIFALICTPDNGKNRSLRLGYLLGFAFLTGFGMGPLLANVISVDPSIVLTALIGTTVVFVSFSISSLLSEQGRWLYLGGTLMSALNIMVLLSLGNILFRSQMIYQIHFYLGLLVMCGFIIYDTQLIVEKNRMGSKDYIAHSLDLFIDFINVFRHLLVILTQKEQRNNKRKE</sequence>
<keyword evidence="3 7" id="KW-0812">Transmembrane</keyword>
<proteinExistence type="inferred from homology"/>
<accession>A0AAJ6VLU3</accession>
<dbReference type="CTD" id="38936"/>
<evidence type="ECO:0000256" key="3">
    <source>
        <dbReference type="ARBA" id="ARBA00022692"/>
    </source>
</evidence>
<comment type="subcellular location">
    <subcellularLocation>
        <location evidence="1">Membrane</location>
        <topology evidence="1">Multi-pass membrane protein</topology>
    </subcellularLocation>
</comment>
<organism evidence="8 9">
    <name type="scientific">Ceratosolen solmsi marchali</name>
    <dbReference type="NCBI Taxonomy" id="326594"/>
    <lineage>
        <taxon>Eukaryota</taxon>
        <taxon>Metazoa</taxon>
        <taxon>Ecdysozoa</taxon>
        <taxon>Arthropoda</taxon>
        <taxon>Hexapoda</taxon>
        <taxon>Insecta</taxon>
        <taxon>Pterygota</taxon>
        <taxon>Neoptera</taxon>
        <taxon>Endopterygota</taxon>
        <taxon>Hymenoptera</taxon>
        <taxon>Apocrita</taxon>
        <taxon>Proctotrupomorpha</taxon>
        <taxon>Chalcidoidea</taxon>
        <taxon>Agaonidae</taxon>
        <taxon>Agaoninae</taxon>
        <taxon>Ceratosolen</taxon>
    </lineage>
</organism>
<protein>
    <submittedName>
        <fullName evidence="9">Bax inhibitor 1</fullName>
    </submittedName>
</protein>
<dbReference type="CDD" id="cd10430">
    <property type="entry name" value="BI-1"/>
    <property type="match status" value="1"/>
</dbReference>
<evidence type="ECO:0000256" key="4">
    <source>
        <dbReference type="ARBA" id="ARBA00022703"/>
    </source>
</evidence>
<dbReference type="GO" id="GO:0006915">
    <property type="term" value="P:apoptotic process"/>
    <property type="evidence" value="ECO:0007669"/>
    <property type="project" value="UniProtKB-KW"/>
</dbReference>
<keyword evidence="5 7" id="KW-1133">Transmembrane helix</keyword>
<dbReference type="GO" id="GO:0019899">
    <property type="term" value="F:enzyme binding"/>
    <property type="evidence" value="ECO:0007669"/>
    <property type="project" value="TreeGrafter"/>
</dbReference>
<dbReference type="AlphaFoldDB" id="A0AAJ6VLU3"/>
<evidence type="ECO:0000256" key="1">
    <source>
        <dbReference type="ARBA" id="ARBA00004141"/>
    </source>
</evidence>
<feature type="transmembrane region" description="Helical" evidence="7">
    <location>
        <begin position="110"/>
        <end position="131"/>
    </location>
</feature>
<evidence type="ECO:0000256" key="5">
    <source>
        <dbReference type="ARBA" id="ARBA00022989"/>
    </source>
</evidence>
<dbReference type="PANTHER" id="PTHR23291">
    <property type="entry name" value="BAX INHIBITOR-RELATED"/>
    <property type="match status" value="1"/>
</dbReference>
<dbReference type="RefSeq" id="XP_011494613.1">
    <property type="nucleotide sequence ID" value="XM_011496311.1"/>
</dbReference>
<keyword evidence="4" id="KW-0053">Apoptosis</keyword>
<evidence type="ECO:0000256" key="2">
    <source>
        <dbReference type="ARBA" id="ARBA00010350"/>
    </source>
</evidence>
<keyword evidence="8" id="KW-1185">Reference proteome</keyword>
<dbReference type="GO" id="GO:0033119">
    <property type="term" value="P:negative regulation of RNA splicing"/>
    <property type="evidence" value="ECO:0007669"/>
    <property type="project" value="TreeGrafter"/>
</dbReference>
<dbReference type="Proteomes" id="UP000695007">
    <property type="component" value="Unplaced"/>
</dbReference>
<feature type="transmembrane region" description="Helical" evidence="7">
    <location>
        <begin position="138"/>
        <end position="159"/>
    </location>
</feature>
<dbReference type="InterPro" id="IPR006213">
    <property type="entry name" value="Bax_inhbtr1_CS"/>
</dbReference>
<evidence type="ECO:0000313" key="9">
    <source>
        <dbReference type="RefSeq" id="XP_011494613.1"/>
    </source>
</evidence>
<dbReference type="GeneID" id="105359664"/>
<dbReference type="InterPro" id="IPR006214">
    <property type="entry name" value="Bax_inhibitor_1-related"/>
</dbReference>
<name>A0AAJ6VLU3_9HYME</name>
<reference evidence="9" key="1">
    <citation type="submission" date="2025-08" db="UniProtKB">
        <authorList>
            <consortium name="RefSeq"/>
        </authorList>
    </citation>
    <scope>IDENTIFICATION</scope>
</reference>
<gene>
    <name evidence="9" type="primary">LOC105359664</name>
</gene>
<feature type="transmembrane region" description="Helical" evidence="7">
    <location>
        <begin position="50"/>
        <end position="70"/>
    </location>
</feature>
<dbReference type="GO" id="GO:0031966">
    <property type="term" value="C:mitochondrial membrane"/>
    <property type="evidence" value="ECO:0007669"/>
    <property type="project" value="TreeGrafter"/>
</dbReference>
<dbReference type="Pfam" id="PF01027">
    <property type="entry name" value="Bax1-I"/>
    <property type="match status" value="1"/>
</dbReference>
<feature type="transmembrane region" description="Helical" evidence="7">
    <location>
        <begin position="165"/>
        <end position="184"/>
    </location>
</feature>
<dbReference type="PANTHER" id="PTHR23291:SF32">
    <property type="entry name" value="BAX INHIBITOR 1"/>
    <property type="match status" value="1"/>
</dbReference>
<dbReference type="KEGG" id="csol:105359664"/>
<dbReference type="PROSITE" id="PS01243">
    <property type="entry name" value="BI1"/>
    <property type="match status" value="1"/>
</dbReference>
<evidence type="ECO:0000256" key="6">
    <source>
        <dbReference type="ARBA" id="ARBA00023136"/>
    </source>
</evidence>
<dbReference type="GO" id="GO:2001234">
    <property type="term" value="P:negative regulation of apoptotic signaling pathway"/>
    <property type="evidence" value="ECO:0007669"/>
    <property type="project" value="TreeGrafter"/>
</dbReference>
<comment type="similarity">
    <text evidence="2 7">Belongs to the BI1 family.</text>
</comment>
<evidence type="ECO:0000256" key="7">
    <source>
        <dbReference type="RuleBase" id="RU004379"/>
    </source>
</evidence>
<feature type="transmembrane region" description="Helical" evidence="7">
    <location>
        <begin position="82"/>
        <end position="104"/>
    </location>
</feature>
<dbReference type="GO" id="GO:0034620">
    <property type="term" value="P:cellular response to unfolded protein"/>
    <property type="evidence" value="ECO:0007669"/>
    <property type="project" value="TreeGrafter"/>
</dbReference>
<keyword evidence="6 7" id="KW-0472">Membrane</keyword>
<evidence type="ECO:0000313" key="8">
    <source>
        <dbReference type="Proteomes" id="UP000695007"/>
    </source>
</evidence>